<evidence type="ECO:0000313" key="2">
    <source>
        <dbReference type="EMBL" id="BFP53793.1"/>
    </source>
</evidence>
<protein>
    <submittedName>
        <fullName evidence="2">Uncharacterized protein</fullName>
    </submittedName>
</protein>
<gene>
    <name evidence="2" type="ORF">SCMC78_36000</name>
</gene>
<organism evidence="2">
    <name type="scientific">Streptomyces sp. CMC78</name>
    <dbReference type="NCBI Taxonomy" id="3231512"/>
    <lineage>
        <taxon>Bacteria</taxon>
        <taxon>Bacillati</taxon>
        <taxon>Actinomycetota</taxon>
        <taxon>Actinomycetes</taxon>
        <taxon>Kitasatosporales</taxon>
        <taxon>Streptomycetaceae</taxon>
        <taxon>Streptomyces</taxon>
    </lineage>
</organism>
<evidence type="ECO:0000256" key="1">
    <source>
        <dbReference type="SAM" id="MobiDB-lite"/>
    </source>
</evidence>
<feature type="region of interest" description="Disordered" evidence="1">
    <location>
        <begin position="1"/>
        <end position="46"/>
    </location>
</feature>
<sequence length="46" mass="5200">MPPLVEGDDPHRIAQFTGKTRERTPVREVPVQSQQRTARATEVEKG</sequence>
<reference evidence="2" key="1">
    <citation type="submission" date="2024-07" db="EMBL/GenBank/DDBJ databases">
        <title>Complete genome sequences of cellulolytic bacteria, Kitasatospora sp. CMC57 and Streptomyces sp. CMC78, isolated from Japanese agricultural soil.</title>
        <authorList>
            <person name="Hashimoto T."/>
            <person name="Ito M."/>
            <person name="Iwamoto M."/>
            <person name="Fukahori D."/>
            <person name="Shoda T."/>
            <person name="Sakoda M."/>
            <person name="Morohoshi T."/>
            <person name="Mitsuboshi M."/>
            <person name="Nishizawa T."/>
        </authorList>
    </citation>
    <scope>NUCLEOTIDE SEQUENCE</scope>
    <source>
        <strain evidence="2">CMC78</strain>
    </source>
</reference>
<dbReference type="EMBL" id="AP035884">
    <property type="protein sequence ID" value="BFP53793.1"/>
    <property type="molecule type" value="Genomic_DNA"/>
</dbReference>
<name>A0AB33KPQ8_9ACTN</name>
<proteinExistence type="predicted"/>
<accession>A0AB33KPQ8</accession>
<dbReference type="KEGG" id="stcm:SCMC78_36000"/>
<dbReference type="AlphaFoldDB" id="A0AB33KPQ8"/>